<keyword evidence="17" id="KW-1185">Reference proteome</keyword>
<dbReference type="AlphaFoldDB" id="A0AAD5AMG6"/>
<feature type="domain" description="Reelin" evidence="15">
    <location>
        <begin position="81"/>
        <end position="257"/>
    </location>
</feature>
<evidence type="ECO:0000259" key="15">
    <source>
        <dbReference type="PROSITE" id="PS51019"/>
    </source>
</evidence>
<evidence type="ECO:0000256" key="11">
    <source>
        <dbReference type="SAM" id="MobiDB-lite"/>
    </source>
</evidence>
<evidence type="ECO:0000256" key="10">
    <source>
        <dbReference type="ARBA" id="ARBA00023180"/>
    </source>
</evidence>
<keyword evidence="6" id="KW-0249">Electron transport</keyword>
<evidence type="ECO:0000313" key="16">
    <source>
        <dbReference type="EMBL" id="KAI5618142.1"/>
    </source>
</evidence>
<feature type="transmembrane region" description="Helical" evidence="12">
    <location>
        <begin position="652"/>
        <end position="672"/>
    </location>
</feature>
<evidence type="ECO:0000313" key="17">
    <source>
        <dbReference type="Proteomes" id="UP001205998"/>
    </source>
</evidence>
<comment type="similarity">
    <text evidence="3">Belongs to the FRRS1 family.</text>
</comment>
<dbReference type="SMART" id="SM00665">
    <property type="entry name" value="B561"/>
    <property type="match status" value="1"/>
</dbReference>
<dbReference type="Pfam" id="PF03188">
    <property type="entry name" value="Cytochrom_B561"/>
    <property type="match status" value="1"/>
</dbReference>
<evidence type="ECO:0000259" key="14">
    <source>
        <dbReference type="PROSITE" id="PS50939"/>
    </source>
</evidence>
<dbReference type="InterPro" id="IPR005018">
    <property type="entry name" value="DOMON_domain"/>
</dbReference>
<dbReference type="Gene3D" id="2.60.40.4060">
    <property type="entry name" value="Reeler domain"/>
    <property type="match status" value="1"/>
</dbReference>
<dbReference type="Pfam" id="PF03351">
    <property type="entry name" value="DOMON"/>
    <property type="match status" value="1"/>
</dbReference>
<gene>
    <name evidence="16" type="ORF">C0J50_22124</name>
</gene>
<dbReference type="EMBL" id="MU551696">
    <property type="protein sequence ID" value="KAI5618142.1"/>
    <property type="molecule type" value="Genomic_DNA"/>
</dbReference>
<keyword evidence="10" id="KW-0325">Glycoprotein</keyword>
<evidence type="ECO:0000256" key="3">
    <source>
        <dbReference type="ARBA" id="ARBA00009195"/>
    </source>
</evidence>
<proteinExistence type="inferred from homology"/>
<evidence type="ECO:0000256" key="7">
    <source>
        <dbReference type="ARBA" id="ARBA00022989"/>
    </source>
</evidence>
<evidence type="ECO:0000256" key="12">
    <source>
        <dbReference type="SAM" id="Phobius"/>
    </source>
</evidence>
<dbReference type="InterPro" id="IPR002861">
    <property type="entry name" value="Reeler_dom"/>
</dbReference>
<dbReference type="GO" id="GO:0016020">
    <property type="term" value="C:membrane"/>
    <property type="evidence" value="ECO:0007669"/>
    <property type="project" value="UniProtKB-SubCell"/>
</dbReference>
<dbReference type="CDD" id="cd08544">
    <property type="entry name" value="Reeler"/>
    <property type="match status" value="1"/>
</dbReference>
<comment type="subcellular location">
    <subcellularLocation>
        <location evidence="2">Membrane</location>
        <topology evidence="2">Multi-pass membrane protein</topology>
    </subcellularLocation>
</comment>
<feature type="region of interest" description="Disordered" evidence="11">
    <location>
        <begin position="243"/>
        <end position="264"/>
    </location>
</feature>
<dbReference type="InterPro" id="IPR006593">
    <property type="entry name" value="Cyt_b561/ferric_Rdtase_TM"/>
</dbReference>
<name>A0AAD5AMG6_SILAS</name>
<protein>
    <submittedName>
        <fullName evidence="16">Ferric-chelate reductase 1</fullName>
    </submittedName>
</protein>
<feature type="transmembrane region" description="Helical" evidence="12">
    <location>
        <begin position="519"/>
        <end position="538"/>
    </location>
</feature>
<feature type="transmembrane region" description="Helical" evidence="12">
    <location>
        <begin position="488"/>
        <end position="507"/>
    </location>
</feature>
<dbReference type="Gene3D" id="1.20.120.1770">
    <property type="match status" value="1"/>
</dbReference>
<feature type="transmembrane region" description="Helical" evidence="12">
    <location>
        <begin position="550"/>
        <end position="572"/>
    </location>
</feature>
<comment type="caution">
    <text evidence="16">The sequence shown here is derived from an EMBL/GenBank/DDBJ whole genome shotgun (WGS) entry which is preliminary data.</text>
</comment>
<dbReference type="Pfam" id="PF02014">
    <property type="entry name" value="Reeler"/>
    <property type="match status" value="1"/>
</dbReference>
<dbReference type="PANTHER" id="PTHR45828:SF3">
    <property type="entry name" value="FERRIC-CHELATE REDUCTASE 1"/>
    <property type="match status" value="1"/>
</dbReference>
<keyword evidence="5 12" id="KW-0812">Transmembrane</keyword>
<dbReference type="InterPro" id="IPR042307">
    <property type="entry name" value="Reeler_sf"/>
</dbReference>
<feature type="transmembrane region" description="Helical" evidence="12">
    <location>
        <begin position="444"/>
        <end position="467"/>
    </location>
</feature>
<evidence type="ECO:0000256" key="6">
    <source>
        <dbReference type="ARBA" id="ARBA00022982"/>
    </source>
</evidence>
<dbReference type="PROSITE" id="PS50836">
    <property type="entry name" value="DOMON"/>
    <property type="match status" value="1"/>
</dbReference>
<evidence type="ECO:0000256" key="8">
    <source>
        <dbReference type="ARBA" id="ARBA00023004"/>
    </source>
</evidence>
<dbReference type="CDD" id="cd08760">
    <property type="entry name" value="Cyt_b561_FRRS1_like"/>
    <property type="match status" value="1"/>
</dbReference>
<dbReference type="SMART" id="SM00664">
    <property type="entry name" value="DoH"/>
    <property type="match status" value="1"/>
</dbReference>
<dbReference type="FunFam" id="2.60.40.4060:FF:000003">
    <property type="entry name" value="Ferric chelate reductase 1"/>
    <property type="match status" value="1"/>
</dbReference>
<organism evidence="16 17">
    <name type="scientific">Silurus asotus</name>
    <name type="common">Amur catfish</name>
    <name type="synonym">Parasilurus asotus</name>
    <dbReference type="NCBI Taxonomy" id="30991"/>
    <lineage>
        <taxon>Eukaryota</taxon>
        <taxon>Metazoa</taxon>
        <taxon>Chordata</taxon>
        <taxon>Craniata</taxon>
        <taxon>Vertebrata</taxon>
        <taxon>Euteleostomi</taxon>
        <taxon>Actinopterygii</taxon>
        <taxon>Neopterygii</taxon>
        <taxon>Teleostei</taxon>
        <taxon>Ostariophysi</taxon>
        <taxon>Siluriformes</taxon>
        <taxon>Siluridae</taxon>
        <taxon>Silurus</taxon>
    </lineage>
</organism>
<dbReference type="PANTHER" id="PTHR45828">
    <property type="entry name" value="CYTOCHROME B561/FERRIC REDUCTASE TRANSMEMBRANE"/>
    <property type="match status" value="1"/>
</dbReference>
<dbReference type="PROSITE" id="PS51019">
    <property type="entry name" value="REELIN"/>
    <property type="match status" value="1"/>
</dbReference>
<keyword evidence="8" id="KW-0408">Iron</keyword>
<accession>A0AAD5AMG6</accession>
<dbReference type="PROSITE" id="PS50939">
    <property type="entry name" value="CYTOCHROME_B561"/>
    <property type="match status" value="1"/>
</dbReference>
<evidence type="ECO:0000259" key="13">
    <source>
        <dbReference type="PROSITE" id="PS50836"/>
    </source>
</evidence>
<evidence type="ECO:0000256" key="5">
    <source>
        <dbReference type="ARBA" id="ARBA00022692"/>
    </source>
</evidence>
<dbReference type="CDD" id="cd09628">
    <property type="entry name" value="DOMON_SDR_2_like"/>
    <property type="match status" value="1"/>
</dbReference>
<feature type="transmembrane region" description="Helical" evidence="12">
    <location>
        <begin position="584"/>
        <end position="603"/>
    </location>
</feature>
<dbReference type="Proteomes" id="UP001205998">
    <property type="component" value="Unassembled WGS sequence"/>
</dbReference>
<evidence type="ECO:0000256" key="1">
    <source>
        <dbReference type="ARBA" id="ARBA00001970"/>
    </source>
</evidence>
<feature type="domain" description="DOMON" evidence="13">
    <location>
        <begin position="285"/>
        <end position="403"/>
    </location>
</feature>
<reference evidence="16" key="1">
    <citation type="submission" date="2018-07" db="EMBL/GenBank/DDBJ databases">
        <title>Comparative genomics of catfishes provides insights into carnivory and benthic adaptation.</title>
        <authorList>
            <person name="Zhang Y."/>
            <person name="Wang D."/>
            <person name="Peng Z."/>
            <person name="Zheng S."/>
            <person name="Shao F."/>
            <person name="Tao W."/>
        </authorList>
    </citation>
    <scope>NUCLEOTIDE SEQUENCE</scope>
    <source>
        <strain evidence="16">Chongqing</strain>
    </source>
</reference>
<keyword evidence="4" id="KW-0813">Transport</keyword>
<keyword evidence="9 12" id="KW-0472">Membrane</keyword>
<keyword evidence="7 12" id="KW-1133">Transmembrane helix</keyword>
<dbReference type="InterPro" id="IPR051237">
    <property type="entry name" value="Ferric-chelate_Red/DefProt"/>
</dbReference>
<evidence type="ECO:0000256" key="2">
    <source>
        <dbReference type="ARBA" id="ARBA00004141"/>
    </source>
</evidence>
<feature type="domain" description="Cytochrome b561" evidence="14">
    <location>
        <begin position="407"/>
        <end position="612"/>
    </location>
</feature>
<evidence type="ECO:0000256" key="9">
    <source>
        <dbReference type="ARBA" id="ARBA00023136"/>
    </source>
</evidence>
<comment type="cofactor">
    <cofactor evidence="1">
        <name>heme b</name>
        <dbReference type="ChEBI" id="CHEBI:60344"/>
    </cofactor>
</comment>
<sequence length="675" mass="75083">MCSGNGENIHEHITPAEPFHTKQQAWPLYQEVLQHKAQSELPINISCFFYLSEFILIHFTNLHANRSTGVKMKVLLFLFAVCIQSGVVTSYSNGKVKEACQDMMPGHHHHSPSPTSPPYSITVDKPVFSPGDQIKVSLSALSSENNARFKGFLIEARDAANLQGGSVGTFTLIDSSISQLLACHHREGSAVSHTSDHHKTEVQVIWNAPQDPPASVQLLATVVQEYELFWVKMPGPVLSLNGAPPPASLSPQTSTAPTPLPRPFTSEGCGSTKTCLRDPEGCNPENDTLCYFLSFKQVEQGVKFELSGQAAGYVSFALSTDQWMGNDDVYLCVRDTDRVSISAAYVEGRTHPVTASENVLRETAWRLADGVIQCSFLRNVRIPNPYQDRFDLDQMYYLFMAHGRADNGRTHRHDRQPLVSTKQVVITGPPEDLSGSRAPLLIKFHAAFMLIGWMTTVSTGVIIARYFKPDWPETTVCGQRVWFQFHRGLMLLTVFLTFIGFILPFVYRKGWSKRAGSHPYFGCTIMALTVIQPIMALFRPAPDSSRRYIFYWAHLGAGTIAQVLAVVAIFLGIHQQALLLPAPWTTGLLAACVVWFVLADLALEVHRRGLLRIGQFFRNFQVYTENLQTEDKEGILFVQSQDEGKGSSFKKIVLAVYLCGNLVFLALLLATISEV</sequence>
<evidence type="ECO:0000256" key="4">
    <source>
        <dbReference type="ARBA" id="ARBA00022448"/>
    </source>
</evidence>